<dbReference type="EMBL" id="RWKW01000007">
    <property type="protein sequence ID" value="RST87945.1"/>
    <property type="molecule type" value="Genomic_DNA"/>
</dbReference>
<reference evidence="1 2" key="1">
    <citation type="submission" date="2018-12" db="EMBL/GenBank/DDBJ databases">
        <title>Mesorhizobium carbonis sp. nov., isolated from coal mine water.</title>
        <authorList>
            <person name="Xin W."/>
            <person name="Xu Z."/>
            <person name="Xiang F."/>
            <person name="Zhang J."/>
            <person name="Xi L."/>
            <person name="Liu J."/>
        </authorList>
    </citation>
    <scope>NUCLEOTIDE SEQUENCE [LARGE SCALE GENOMIC DNA]</scope>
    <source>
        <strain evidence="1 2">B2.3</strain>
    </source>
</reference>
<name>A0A3R9YAJ7_9HYPH</name>
<dbReference type="AlphaFoldDB" id="A0A3R9YAJ7"/>
<evidence type="ECO:0000313" key="1">
    <source>
        <dbReference type="EMBL" id="RST87945.1"/>
    </source>
</evidence>
<dbReference type="RefSeq" id="WP_126697973.1">
    <property type="nucleotide sequence ID" value="NZ_RWKW01000007.1"/>
</dbReference>
<protein>
    <submittedName>
        <fullName evidence="1">Uncharacterized protein</fullName>
    </submittedName>
</protein>
<keyword evidence="2" id="KW-1185">Reference proteome</keyword>
<comment type="caution">
    <text evidence="1">The sequence shown here is derived from an EMBL/GenBank/DDBJ whole genome shotgun (WGS) entry which is preliminary data.</text>
</comment>
<organism evidence="1 2">
    <name type="scientific">Aquibium carbonis</name>
    <dbReference type="NCBI Taxonomy" id="2495581"/>
    <lineage>
        <taxon>Bacteria</taxon>
        <taxon>Pseudomonadati</taxon>
        <taxon>Pseudomonadota</taxon>
        <taxon>Alphaproteobacteria</taxon>
        <taxon>Hyphomicrobiales</taxon>
        <taxon>Phyllobacteriaceae</taxon>
        <taxon>Aquibium</taxon>
    </lineage>
</organism>
<accession>A0A3R9YAJ7</accession>
<proteinExistence type="predicted"/>
<evidence type="ECO:0000313" key="2">
    <source>
        <dbReference type="Proteomes" id="UP000278398"/>
    </source>
</evidence>
<sequence length="85" mass="8758">MPANETGRRSGKTIRTMLMTALPFPLQAHALGAALARIALVLLILSAPMLALAGNGSGGGNFVGTEIQRSNGAGLVIMFGLQRAR</sequence>
<dbReference type="Proteomes" id="UP000278398">
    <property type="component" value="Unassembled WGS sequence"/>
</dbReference>
<gene>
    <name evidence="1" type="ORF">EJC49_02960</name>
</gene>